<evidence type="ECO:0008006" key="6">
    <source>
        <dbReference type="Google" id="ProtNLM"/>
    </source>
</evidence>
<dbReference type="Proteomes" id="UP000051966">
    <property type="component" value="Unassembled WGS sequence"/>
</dbReference>
<dbReference type="EMBL" id="BAKI01000050">
    <property type="protein sequence ID" value="GAF37848.1"/>
    <property type="molecule type" value="Genomic_DNA"/>
</dbReference>
<dbReference type="AlphaFoldDB" id="X0PC69"/>
<reference evidence="3 5" key="2">
    <citation type="journal article" date="2015" name="Genome Announc.">
        <title>Expanding the biotechnology potential of lactobacilli through comparative genomics of 213 strains and associated genera.</title>
        <authorList>
            <person name="Sun Z."/>
            <person name="Harris H.M."/>
            <person name="McCann A."/>
            <person name="Guo C."/>
            <person name="Argimon S."/>
            <person name="Zhang W."/>
            <person name="Yang X."/>
            <person name="Jeffery I.B."/>
            <person name="Cooney J.C."/>
            <person name="Kagawa T.F."/>
            <person name="Liu W."/>
            <person name="Song Y."/>
            <person name="Salvetti E."/>
            <person name="Wrobel A."/>
            <person name="Rasinkangas P."/>
            <person name="Parkhill J."/>
            <person name="Rea M.C."/>
            <person name="O'Sullivan O."/>
            <person name="Ritari J."/>
            <person name="Douillard F.P."/>
            <person name="Paul Ross R."/>
            <person name="Yang R."/>
            <person name="Briner A.E."/>
            <person name="Felis G.E."/>
            <person name="de Vos W.M."/>
            <person name="Barrangou R."/>
            <person name="Klaenhammer T.R."/>
            <person name="Caufield P.W."/>
            <person name="Cui Y."/>
            <person name="Zhang H."/>
            <person name="O'Toole P.W."/>
        </authorList>
    </citation>
    <scope>NUCLEOTIDE SEQUENCE [LARGE SCALE GENOMIC DNA]</scope>
    <source>
        <strain evidence="3 5">DSM 18382</strain>
    </source>
</reference>
<gene>
    <name evidence="3" type="ORF">FD41_GL000516</name>
    <name evidence="2" type="ORF">JCM14108_2927</name>
</gene>
<name>X0PC69_9LACO</name>
<dbReference type="EMBL" id="AZFY01000102">
    <property type="protein sequence ID" value="KRM06638.1"/>
    <property type="molecule type" value="Genomic_DNA"/>
</dbReference>
<evidence type="ECO:0000313" key="4">
    <source>
        <dbReference type="Proteomes" id="UP000019488"/>
    </source>
</evidence>
<feature type="chain" id="PRO_5044740289" description="DUF5640 domain-containing protein" evidence="1">
    <location>
        <begin position="24"/>
        <end position="113"/>
    </location>
</feature>
<keyword evidence="5" id="KW-1185">Reference proteome</keyword>
<proteinExistence type="predicted"/>
<evidence type="ECO:0000313" key="3">
    <source>
        <dbReference type="EMBL" id="KRM06638.1"/>
    </source>
</evidence>
<dbReference type="Proteomes" id="UP000019488">
    <property type="component" value="Unassembled WGS sequence"/>
</dbReference>
<dbReference type="PATRIC" id="fig|1423743.5.peg.531"/>
<organism evidence="2 4">
    <name type="scientific">Lentilactobacillus farraginis DSM 18382 = JCM 14108</name>
    <dbReference type="NCBI Taxonomy" id="1423743"/>
    <lineage>
        <taxon>Bacteria</taxon>
        <taxon>Bacillati</taxon>
        <taxon>Bacillota</taxon>
        <taxon>Bacilli</taxon>
        <taxon>Lactobacillales</taxon>
        <taxon>Lactobacillaceae</taxon>
        <taxon>Lentilactobacillus</taxon>
    </lineage>
</organism>
<protein>
    <recommendedName>
        <fullName evidence="6">DUF5640 domain-containing protein</fullName>
    </recommendedName>
</protein>
<sequence>MRLKELAVGVAATAMLGAGFVSGAQQVSAAAWHKGSPKLFIGTWKSDGYPLYKFTANKITVYGKGGGTSKAMYKYLGHKKYTVKYKVQGYHYKETFTYVDSHKLKGHGFNLTR</sequence>
<dbReference type="OrthoDB" id="2325535at2"/>
<dbReference type="RefSeq" id="WP_035181136.1">
    <property type="nucleotide sequence ID" value="NZ_AZFY01000102.1"/>
</dbReference>
<reference evidence="2" key="1">
    <citation type="journal article" date="2014" name="Genome Announc.">
        <title>Draft Genome Sequences of Two Lactobacillus Strains, L. farraginis JCM 14108T and L. composti JCM 14202T, Isolated from Compost of Distilled Shochu Residue.</title>
        <authorList>
            <person name="Yuki M."/>
            <person name="Oshima K."/>
            <person name="Suda W."/>
            <person name="Kitahara M."/>
            <person name="Kitamura K."/>
            <person name="Iida T."/>
            <person name="Hattori M."/>
            <person name="Ohkuma M."/>
        </authorList>
    </citation>
    <scope>NUCLEOTIDE SEQUENCE [LARGE SCALE GENOMIC DNA]</scope>
    <source>
        <strain evidence="2">JCM 14108</strain>
    </source>
</reference>
<evidence type="ECO:0000256" key="1">
    <source>
        <dbReference type="SAM" id="SignalP"/>
    </source>
</evidence>
<evidence type="ECO:0000313" key="5">
    <source>
        <dbReference type="Proteomes" id="UP000051966"/>
    </source>
</evidence>
<keyword evidence="1" id="KW-0732">Signal</keyword>
<feature type="signal peptide" evidence="1">
    <location>
        <begin position="1"/>
        <end position="23"/>
    </location>
</feature>
<evidence type="ECO:0000313" key="2">
    <source>
        <dbReference type="EMBL" id="GAF37848.1"/>
    </source>
</evidence>
<dbReference type="eggNOG" id="ENOG5030AYM">
    <property type="taxonomic scope" value="Bacteria"/>
</dbReference>
<comment type="caution">
    <text evidence="2">The sequence shown here is derived from an EMBL/GenBank/DDBJ whole genome shotgun (WGS) entry which is preliminary data.</text>
</comment>
<accession>X0PC69</accession>